<evidence type="ECO:0000256" key="5">
    <source>
        <dbReference type="RuleBase" id="RU003682"/>
    </source>
</evidence>
<dbReference type="Pfam" id="PF14226">
    <property type="entry name" value="DIOX_N"/>
    <property type="match status" value="1"/>
</dbReference>
<keyword evidence="9" id="KW-1185">Reference proteome</keyword>
<dbReference type="PANTHER" id="PTHR47991">
    <property type="entry name" value="OXOGLUTARATE/IRON-DEPENDENT DIOXYGENASE"/>
    <property type="match status" value="1"/>
</dbReference>
<evidence type="ECO:0000313" key="8">
    <source>
        <dbReference type="EMBL" id="RXH95308.1"/>
    </source>
</evidence>
<dbReference type="InterPro" id="IPR027443">
    <property type="entry name" value="IPNS-like_sf"/>
</dbReference>
<protein>
    <recommendedName>
        <fullName evidence="7">Fe2OG dioxygenase domain-containing protein</fullName>
    </recommendedName>
</protein>
<dbReference type="Pfam" id="PF03171">
    <property type="entry name" value="2OG-FeII_Oxy"/>
    <property type="match status" value="1"/>
</dbReference>
<dbReference type="InterPro" id="IPR044861">
    <property type="entry name" value="IPNS-like_FE2OG_OXY"/>
</dbReference>
<dbReference type="EMBL" id="RDQH01000333">
    <property type="protein sequence ID" value="RXH95308.1"/>
    <property type="molecule type" value="Genomic_DNA"/>
</dbReference>
<evidence type="ECO:0000256" key="2">
    <source>
        <dbReference type="ARBA" id="ARBA00022723"/>
    </source>
</evidence>
<keyword evidence="5" id="KW-0560">Oxidoreductase</keyword>
<comment type="caution">
    <text evidence="8">The sequence shown here is derived from an EMBL/GenBank/DDBJ whole genome shotgun (WGS) entry which is preliminary data.</text>
</comment>
<evidence type="ECO:0000256" key="6">
    <source>
        <dbReference type="SAM" id="MobiDB-lite"/>
    </source>
</evidence>
<name>A0A498JHX5_MALDO</name>
<dbReference type="PROSITE" id="PS51471">
    <property type="entry name" value="FE2OG_OXY"/>
    <property type="match status" value="1"/>
</dbReference>
<dbReference type="GO" id="GO:0046872">
    <property type="term" value="F:metal ion binding"/>
    <property type="evidence" value="ECO:0007669"/>
    <property type="project" value="UniProtKB-KW"/>
</dbReference>
<sequence>MDAKVLSSGVRHSNVPESYVRPESDRPGLSEVSECQNIPVIDLASPNRAQTVQQIGDACKNYGFFQVINHGVSTEGVEKMVGVANEFFSLPVEEKLKLYSDDPSKTMRLSTSFNVNKEKVHNWRDYLRLHCYPLDKYVPEWPSNPSSFKYASLSLDLSRNYLSLSFSEMHQTPLVYYSVGKSYAVCHVVCYYMDTVSSYCTEVRELGYRLQELISESLGLEKDYIKSALGEQGQHMAVNFYPPCPQPELTYGLPGHTDPNALTILLQDLGVAGLQVLKDGKWVAVNPHPNAFVINVGDQLQALSNGIYKSVWHRAVTNTERARLSVASFLCPQDDALISPAKALTEDGSAAIYRGYTYTEYYKKFWTRDLEKDHCLDLFKIQQQP</sequence>
<dbReference type="GO" id="GO:0031418">
    <property type="term" value="F:L-ascorbic acid binding"/>
    <property type="evidence" value="ECO:0007669"/>
    <property type="project" value="UniProtKB-KW"/>
</dbReference>
<feature type="region of interest" description="Disordered" evidence="6">
    <location>
        <begin position="1"/>
        <end position="30"/>
    </location>
</feature>
<organism evidence="8 9">
    <name type="scientific">Malus domestica</name>
    <name type="common">Apple</name>
    <name type="synonym">Pyrus malus</name>
    <dbReference type="NCBI Taxonomy" id="3750"/>
    <lineage>
        <taxon>Eukaryota</taxon>
        <taxon>Viridiplantae</taxon>
        <taxon>Streptophyta</taxon>
        <taxon>Embryophyta</taxon>
        <taxon>Tracheophyta</taxon>
        <taxon>Spermatophyta</taxon>
        <taxon>Magnoliopsida</taxon>
        <taxon>eudicotyledons</taxon>
        <taxon>Gunneridae</taxon>
        <taxon>Pentapetalae</taxon>
        <taxon>rosids</taxon>
        <taxon>fabids</taxon>
        <taxon>Rosales</taxon>
        <taxon>Rosaceae</taxon>
        <taxon>Amygdaloideae</taxon>
        <taxon>Maleae</taxon>
        <taxon>Malus</taxon>
    </lineage>
</organism>
<evidence type="ECO:0000256" key="1">
    <source>
        <dbReference type="ARBA" id="ARBA00008056"/>
    </source>
</evidence>
<dbReference type="Proteomes" id="UP000290289">
    <property type="component" value="Chromosome 7"/>
</dbReference>
<comment type="similarity">
    <text evidence="1 5">Belongs to the iron/ascorbate-dependent oxidoreductase family.</text>
</comment>
<evidence type="ECO:0000259" key="7">
    <source>
        <dbReference type="PROSITE" id="PS51471"/>
    </source>
</evidence>
<dbReference type="Gene3D" id="2.60.120.330">
    <property type="entry name" value="B-lactam Antibiotic, Isopenicillin N Synthase, Chain"/>
    <property type="match status" value="1"/>
</dbReference>
<gene>
    <name evidence="8" type="ORF">DVH24_024992</name>
</gene>
<keyword evidence="2 5" id="KW-0479">Metal-binding</keyword>
<dbReference type="InterPro" id="IPR050295">
    <property type="entry name" value="Plant_2OG-oxidoreductases"/>
</dbReference>
<dbReference type="STRING" id="3750.A0A498JHX5"/>
<reference evidence="8 9" key="1">
    <citation type="submission" date="2018-10" db="EMBL/GenBank/DDBJ databases">
        <title>A high-quality apple genome assembly.</title>
        <authorList>
            <person name="Hu J."/>
        </authorList>
    </citation>
    <scope>NUCLEOTIDE SEQUENCE [LARGE SCALE GENOMIC DNA]</scope>
    <source>
        <strain evidence="9">cv. HFTH1</strain>
        <tissue evidence="8">Young leaf</tissue>
    </source>
</reference>
<dbReference type="AlphaFoldDB" id="A0A498JHX5"/>
<evidence type="ECO:0000256" key="4">
    <source>
        <dbReference type="ARBA" id="ARBA00023004"/>
    </source>
</evidence>
<keyword evidence="3" id="KW-0847">Vitamin C</keyword>
<dbReference type="GO" id="GO:0016491">
    <property type="term" value="F:oxidoreductase activity"/>
    <property type="evidence" value="ECO:0007669"/>
    <property type="project" value="UniProtKB-KW"/>
</dbReference>
<dbReference type="InterPro" id="IPR026992">
    <property type="entry name" value="DIOX_N"/>
</dbReference>
<proteinExistence type="inferred from homology"/>
<keyword evidence="4 5" id="KW-0408">Iron</keyword>
<evidence type="ECO:0000256" key="3">
    <source>
        <dbReference type="ARBA" id="ARBA00022896"/>
    </source>
</evidence>
<feature type="domain" description="Fe2OG dioxygenase" evidence="7">
    <location>
        <begin position="232"/>
        <end position="332"/>
    </location>
</feature>
<dbReference type="SUPFAM" id="SSF51197">
    <property type="entry name" value="Clavaminate synthase-like"/>
    <property type="match status" value="1"/>
</dbReference>
<accession>A0A498JHX5</accession>
<dbReference type="InterPro" id="IPR005123">
    <property type="entry name" value="Oxoglu/Fe-dep_dioxygenase_dom"/>
</dbReference>
<evidence type="ECO:0000313" key="9">
    <source>
        <dbReference type="Proteomes" id="UP000290289"/>
    </source>
</evidence>